<organism evidence="3 4">
    <name type="scientific">Botryobasidium botryosum (strain FD-172 SS1)</name>
    <dbReference type="NCBI Taxonomy" id="930990"/>
    <lineage>
        <taxon>Eukaryota</taxon>
        <taxon>Fungi</taxon>
        <taxon>Dikarya</taxon>
        <taxon>Basidiomycota</taxon>
        <taxon>Agaricomycotina</taxon>
        <taxon>Agaricomycetes</taxon>
        <taxon>Cantharellales</taxon>
        <taxon>Botryobasidiaceae</taxon>
        <taxon>Botryobasidium</taxon>
    </lineage>
</organism>
<evidence type="ECO:0000256" key="1">
    <source>
        <dbReference type="SAM" id="Coils"/>
    </source>
</evidence>
<feature type="compositionally biased region" description="Low complexity" evidence="2">
    <location>
        <begin position="206"/>
        <end position="224"/>
    </location>
</feature>
<feature type="region of interest" description="Disordered" evidence="2">
    <location>
        <begin position="201"/>
        <end position="226"/>
    </location>
</feature>
<dbReference type="EMBL" id="KL198026">
    <property type="protein sequence ID" value="KDQ16685.1"/>
    <property type="molecule type" value="Genomic_DNA"/>
</dbReference>
<name>A0A067MPP4_BOTB1</name>
<feature type="region of interest" description="Disordered" evidence="2">
    <location>
        <begin position="145"/>
        <end position="164"/>
    </location>
</feature>
<feature type="compositionally biased region" description="Low complexity" evidence="2">
    <location>
        <begin position="152"/>
        <end position="161"/>
    </location>
</feature>
<dbReference type="HOGENOM" id="CLU_1034360_0_0_1"/>
<dbReference type="OrthoDB" id="3365874at2759"/>
<reference evidence="4" key="1">
    <citation type="journal article" date="2014" name="Proc. Natl. Acad. Sci. U.S.A.">
        <title>Extensive sampling of basidiomycete genomes demonstrates inadequacy of the white-rot/brown-rot paradigm for wood decay fungi.</title>
        <authorList>
            <person name="Riley R."/>
            <person name="Salamov A.A."/>
            <person name="Brown D.W."/>
            <person name="Nagy L.G."/>
            <person name="Floudas D."/>
            <person name="Held B.W."/>
            <person name="Levasseur A."/>
            <person name="Lombard V."/>
            <person name="Morin E."/>
            <person name="Otillar R."/>
            <person name="Lindquist E.A."/>
            <person name="Sun H."/>
            <person name="LaButti K.M."/>
            <person name="Schmutz J."/>
            <person name="Jabbour D."/>
            <person name="Luo H."/>
            <person name="Baker S.E."/>
            <person name="Pisabarro A.G."/>
            <person name="Walton J.D."/>
            <person name="Blanchette R.A."/>
            <person name="Henrissat B."/>
            <person name="Martin F."/>
            <person name="Cullen D."/>
            <person name="Hibbett D.S."/>
            <person name="Grigoriev I.V."/>
        </authorList>
    </citation>
    <scope>NUCLEOTIDE SEQUENCE [LARGE SCALE GENOMIC DNA]</scope>
    <source>
        <strain evidence="4">FD-172 SS1</strain>
    </source>
</reference>
<dbReference type="CDD" id="cd14688">
    <property type="entry name" value="bZIP_YAP"/>
    <property type="match status" value="1"/>
</dbReference>
<evidence type="ECO:0008006" key="5">
    <source>
        <dbReference type="Google" id="ProtNLM"/>
    </source>
</evidence>
<evidence type="ECO:0000313" key="4">
    <source>
        <dbReference type="Proteomes" id="UP000027195"/>
    </source>
</evidence>
<feature type="compositionally biased region" description="Polar residues" evidence="2">
    <location>
        <begin position="114"/>
        <end position="125"/>
    </location>
</feature>
<keyword evidence="4" id="KW-1185">Reference proteome</keyword>
<proteinExistence type="predicted"/>
<feature type="coiled-coil region" evidence="1">
    <location>
        <begin position="24"/>
        <end position="65"/>
    </location>
</feature>
<evidence type="ECO:0000313" key="3">
    <source>
        <dbReference type="EMBL" id="KDQ16685.1"/>
    </source>
</evidence>
<sequence>MARGRSRDITITPSRALIQQRAYRNRKAAHLAAVEGRCQQLEEENERLKRELEEERSRRIRAEEERGCVGGDCCRKNETWRKAVENLRGALSSITSLLPPSQLQPSAEPPRNLGLTSCSQSQDTQLGAPFHSGDEAEEQTVGILEGPENDVSPSASPSSSANIVSLANAPGSPSCCDGIISCDPEFPTPISTSIQEGPISSHAYQRESSTSSHQRQSYTSSSTSGCWNPPVASHVPLIWGISMVRTSAQYDENCCLGVIACDDNGDLIS</sequence>
<dbReference type="AlphaFoldDB" id="A0A067MPP4"/>
<feature type="region of interest" description="Disordered" evidence="2">
    <location>
        <begin position="97"/>
        <end position="139"/>
    </location>
</feature>
<accession>A0A067MPP4</accession>
<dbReference type="Proteomes" id="UP000027195">
    <property type="component" value="Unassembled WGS sequence"/>
</dbReference>
<gene>
    <name evidence="3" type="ORF">BOTBODRAFT_237863</name>
</gene>
<protein>
    <recommendedName>
        <fullName evidence="5">BZIP domain-containing protein</fullName>
    </recommendedName>
</protein>
<evidence type="ECO:0000256" key="2">
    <source>
        <dbReference type="SAM" id="MobiDB-lite"/>
    </source>
</evidence>
<keyword evidence="1" id="KW-0175">Coiled coil</keyword>
<dbReference type="InParanoid" id="A0A067MPP4"/>